<organism evidence="5 6">
    <name type="scientific">Kordiimonas sediminis</name>
    <dbReference type="NCBI Taxonomy" id="1735581"/>
    <lineage>
        <taxon>Bacteria</taxon>
        <taxon>Pseudomonadati</taxon>
        <taxon>Pseudomonadota</taxon>
        <taxon>Alphaproteobacteria</taxon>
        <taxon>Kordiimonadales</taxon>
        <taxon>Kordiimonadaceae</taxon>
        <taxon>Kordiimonas</taxon>
    </lineage>
</organism>
<proteinExistence type="predicted"/>
<dbReference type="PROSITE" id="PS50005">
    <property type="entry name" value="TPR"/>
    <property type="match status" value="1"/>
</dbReference>
<keyword evidence="2 3" id="KW-0802">TPR repeat</keyword>
<dbReference type="EMBL" id="BNCI01000001">
    <property type="protein sequence ID" value="GHF16882.1"/>
    <property type="molecule type" value="Genomic_DNA"/>
</dbReference>
<feature type="repeat" description="TPR" evidence="3">
    <location>
        <begin position="316"/>
        <end position="349"/>
    </location>
</feature>
<evidence type="ECO:0000256" key="3">
    <source>
        <dbReference type="PROSITE-ProRule" id="PRU00339"/>
    </source>
</evidence>
<protein>
    <recommendedName>
        <fullName evidence="7">Tetratricopeptide repeat protein</fullName>
    </recommendedName>
</protein>
<reference evidence="5" key="2">
    <citation type="submission" date="2020-09" db="EMBL/GenBank/DDBJ databases">
        <authorList>
            <person name="Sun Q."/>
            <person name="Kim S."/>
        </authorList>
    </citation>
    <scope>NUCLEOTIDE SEQUENCE</scope>
    <source>
        <strain evidence="5">KCTC 42590</strain>
    </source>
</reference>
<dbReference type="InterPro" id="IPR041315">
    <property type="entry name" value="PlcR_TPR"/>
</dbReference>
<dbReference type="Pfam" id="PF18768">
    <property type="entry name" value="RNPP_C"/>
    <property type="match status" value="1"/>
</dbReference>
<dbReference type="PANTHER" id="PTHR44314:SF1">
    <property type="entry name" value="CILIA- AND FLAGELLA-ASSOCIATED PROTEIN 70"/>
    <property type="match status" value="1"/>
</dbReference>
<keyword evidence="1" id="KW-0677">Repeat</keyword>
<evidence type="ECO:0000313" key="6">
    <source>
        <dbReference type="Proteomes" id="UP000630923"/>
    </source>
</evidence>
<evidence type="ECO:0000256" key="1">
    <source>
        <dbReference type="ARBA" id="ARBA00022737"/>
    </source>
</evidence>
<evidence type="ECO:0000256" key="2">
    <source>
        <dbReference type="ARBA" id="ARBA00022803"/>
    </source>
</evidence>
<dbReference type="SMART" id="SM00028">
    <property type="entry name" value="TPR"/>
    <property type="match status" value="5"/>
</dbReference>
<dbReference type="InterPro" id="IPR019734">
    <property type="entry name" value="TPR_rpt"/>
</dbReference>
<gene>
    <name evidence="5" type="ORF">GCM10017044_09040</name>
</gene>
<accession>A0A919E5T8</accession>
<dbReference type="GO" id="GO:0070062">
    <property type="term" value="C:extracellular exosome"/>
    <property type="evidence" value="ECO:0007669"/>
    <property type="project" value="TreeGrafter"/>
</dbReference>
<comment type="caution">
    <text evidence="5">The sequence shown here is derived from an EMBL/GenBank/DDBJ whole genome shotgun (WGS) entry which is preliminary data.</text>
</comment>
<evidence type="ECO:0000256" key="4">
    <source>
        <dbReference type="SAM" id="SignalP"/>
    </source>
</evidence>
<dbReference type="PANTHER" id="PTHR44314">
    <property type="entry name" value="CILIA- AND FLAGELLA-ASSOCIATED PROTEIN 70"/>
    <property type="match status" value="1"/>
</dbReference>
<keyword evidence="6" id="KW-1185">Reference proteome</keyword>
<evidence type="ECO:0000313" key="5">
    <source>
        <dbReference type="EMBL" id="GHF16882.1"/>
    </source>
</evidence>
<reference evidence="5" key="1">
    <citation type="journal article" date="2014" name="Int. J. Syst. Evol. Microbiol.">
        <title>Complete genome sequence of Corynebacterium casei LMG S-19264T (=DSM 44701T), isolated from a smear-ripened cheese.</title>
        <authorList>
            <consortium name="US DOE Joint Genome Institute (JGI-PGF)"/>
            <person name="Walter F."/>
            <person name="Albersmeier A."/>
            <person name="Kalinowski J."/>
            <person name="Ruckert C."/>
        </authorList>
    </citation>
    <scope>NUCLEOTIDE SEQUENCE</scope>
    <source>
        <strain evidence="5">KCTC 42590</strain>
    </source>
</reference>
<evidence type="ECO:0008006" key="7">
    <source>
        <dbReference type="Google" id="ProtNLM"/>
    </source>
</evidence>
<dbReference type="Gene3D" id="1.25.40.10">
    <property type="entry name" value="Tetratricopeptide repeat domain"/>
    <property type="match status" value="3"/>
</dbReference>
<sequence length="458" mass="52045">MKMKLINNLPMAVAAFAIAAAALPEATPFFGSEAAFAQSSEDAKPKRNTRKVPAMSQGVHKKIQVAQEALEAKNYAEAKEGLDDVLSSTKINDYERAVAWQIKAMLAYEQDDPNGTITAYEKILTFSESIPEALELQIIFGLAQLYFTTENYDKALDYVNQWEPRAEIVGITQLMFIGQLHYVRSDFRKALDYVYRAISDAESVDTIEVKESWYQLAMSSHWELNEFDKVRDVLEVLLINWPKPLYWTQLAGVYGELGQEQTSFSITEAAYKQGFLDDKEIQLVNLAQILIARQAPIKATWVLEKAFKEERVEKSAKNYKTLGQAYMMANEYERAVDPLKKAAAGDQDGDLWFQIAQVNMQLDRHADAIAAFERSIELLSKELTGNKEKDEKTKEKIFNSYMQIGTAHTEMKNFDDAKKAFASARKSATSDRERRAITQWTNYMKAEKAREDMLTGDD</sequence>
<feature type="chain" id="PRO_5036883622" description="Tetratricopeptide repeat protein" evidence="4">
    <location>
        <begin position="20"/>
        <end position="458"/>
    </location>
</feature>
<dbReference type="InterPro" id="IPR011990">
    <property type="entry name" value="TPR-like_helical_dom_sf"/>
</dbReference>
<dbReference type="RefSeq" id="WP_191250348.1">
    <property type="nucleotide sequence ID" value="NZ_BNCI01000001.1"/>
</dbReference>
<dbReference type="InterPro" id="IPR052628">
    <property type="entry name" value="CFAP70"/>
</dbReference>
<feature type="signal peptide" evidence="4">
    <location>
        <begin position="1"/>
        <end position="19"/>
    </location>
</feature>
<dbReference type="Proteomes" id="UP000630923">
    <property type="component" value="Unassembled WGS sequence"/>
</dbReference>
<keyword evidence="4" id="KW-0732">Signal</keyword>
<dbReference type="Pfam" id="PF13181">
    <property type="entry name" value="TPR_8"/>
    <property type="match status" value="1"/>
</dbReference>
<dbReference type="AlphaFoldDB" id="A0A919E5T8"/>
<name>A0A919E5T8_9PROT</name>
<dbReference type="SUPFAM" id="SSF48452">
    <property type="entry name" value="TPR-like"/>
    <property type="match status" value="2"/>
</dbReference>